<protein>
    <submittedName>
        <fullName evidence="9">A4_EXTRA domain-containing protein</fullName>
    </submittedName>
</protein>
<dbReference type="PROSITE" id="PS51869">
    <property type="entry name" value="APP_E1"/>
    <property type="match status" value="1"/>
</dbReference>
<dbReference type="Proteomes" id="UP000095287">
    <property type="component" value="Unplaced"/>
</dbReference>
<keyword evidence="8" id="KW-1185">Reference proteome</keyword>
<dbReference type="WBParaSite" id="L893_g6591.t1">
    <property type="protein sequence ID" value="L893_g6591.t1"/>
    <property type="gene ID" value="L893_g6591"/>
</dbReference>
<dbReference type="SUPFAM" id="SSF56491">
    <property type="entry name" value="A heparin-binding domain"/>
    <property type="match status" value="1"/>
</dbReference>
<reference evidence="9" key="1">
    <citation type="submission" date="2016-11" db="UniProtKB">
        <authorList>
            <consortium name="WormBaseParasite"/>
        </authorList>
    </citation>
    <scope>IDENTIFICATION</scope>
</reference>
<dbReference type="Pfam" id="PF02177">
    <property type="entry name" value="APP_N"/>
    <property type="match status" value="1"/>
</dbReference>
<dbReference type="GO" id="GO:0007409">
    <property type="term" value="P:axonogenesis"/>
    <property type="evidence" value="ECO:0007669"/>
    <property type="project" value="TreeGrafter"/>
</dbReference>
<proteinExistence type="inferred from homology"/>
<feature type="region of interest" description="CuBD subdomain" evidence="5">
    <location>
        <begin position="121"/>
        <end position="153"/>
    </location>
</feature>
<evidence type="ECO:0000256" key="4">
    <source>
        <dbReference type="ARBA" id="ARBA00023136"/>
    </source>
</evidence>
<comment type="caution">
    <text evidence="5">Lacks conserved residue(s) required for the propagation of feature annotation.</text>
</comment>
<dbReference type="PANTHER" id="PTHR23103">
    <property type="entry name" value="ALZHEIMER'S DISEASE BETA-AMYLOID RELATED"/>
    <property type="match status" value="1"/>
</dbReference>
<evidence type="ECO:0000256" key="1">
    <source>
        <dbReference type="ARBA" id="ARBA00004479"/>
    </source>
</evidence>
<evidence type="ECO:0000256" key="3">
    <source>
        <dbReference type="ARBA" id="ARBA00022989"/>
    </source>
</evidence>
<feature type="chain" id="PRO_5009314781" evidence="6">
    <location>
        <begin position="18"/>
        <end position="153"/>
    </location>
</feature>
<feature type="region of interest" description="GFLD subdomain" evidence="5">
    <location>
        <begin position="24"/>
        <end position="113"/>
    </location>
</feature>
<keyword evidence="6" id="KW-0732">Signal</keyword>
<dbReference type="GO" id="GO:0016020">
    <property type="term" value="C:membrane"/>
    <property type="evidence" value="ECO:0007669"/>
    <property type="project" value="UniProtKB-SubCell"/>
</dbReference>
<dbReference type="InterPro" id="IPR036454">
    <property type="entry name" value="Amyloid_glyco_heparin-bd_sf"/>
</dbReference>
<keyword evidence="3" id="KW-1133">Transmembrane helix</keyword>
<evidence type="ECO:0000313" key="9">
    <source>
        <dbReference type="WBParaSite" id="L893_g6591.t1"/>
    </source>
</evidence>
<dbReference type="InterPro" id="IPR015849">
    <property type="entry name" value="Amyloid_glyco_heparin-bd"/>
</dbReference>
<dbReference type="InterPro" id="IPR008154">
    <property type="entry name" value="Amyloid_glyco_extra"/>
</dbReference>
<name>A0A1I8AL71_9BILA</name>
<evidence type="ECO:0000259" key="7">
    <source>
        <dbReference type="PROSITE" id="PS51869"/>
    </source>
</evidence>
<dbReference type="GO" id="GO:0007417">
    <property type="term" value="P:central nervous system development"/>
    <property type="evidence" value="ECO:0007669"/>
    <property type="project" value="TreeGrafter"/>
</dbReference>
<evidence type="ECO:0000313" key="8">
    <source>
        <dbReference type="Proteomes" id="UP000095287"/>
    </source>
</evidence>
<dbReference type="SMART" id="SM00006">
    <property type="entry name" value="A4_EXTRA"/>
    <property type="match status" value="1"/>
</dbReference>
<evidence type="ECO:0000256" key="5">
    <source>
        <dbReference type="PROSITE-ProRule" id="PRU01217"/>
    </source>
</evidence>
<dbReference type="InterPro" id="IPR008155">
    <property type="entry name" value="Amyloid_glyco"/>
</dbReference>
<keyword evidence="2" id="KW-0812">Transmembrane</keyword>
<feature type="domain" description="E1" evidence="7">
    <location>
        <begin position="24"/>
        <end position="153"/>
    </location>
</feature>
<accession>A0A1I8AL71</accession>
<comment type="subcellular location">
    <subcellularLocation>
        <location evidence="1">Membrane</location>
        <topology evidence="1">Single-pass type I membrane protein</topology>
    </subcellularLocation>
</comment>
<sequence length="153" mass="17685">MRLLALTLLALLPGASGYRRPAQGAFAPMIAMSPGYRNRFLTEDLRWFADPGSNAQFTNDTLEILRYCRIRYPNRNISSVVESAQEMVLGDRNVPTELKLTVKPWRCVEGTFSTEVIFHPEGCAYRKSEESEDFDNCYRKEYWESEAEKQCRE</sequence>
<evidence type="ECO:0000256" key="2">
    <source>
        <dbReference type="ARBA" id="ARBA00022692"/>
    </source>
</evidence>
<keyword evidence="4" id="KW-0472">Membrane</keyword>
<feature type="signal peptide" evidence="6">
    <location>
        <begin position="1"/>
        <end position="17"/>
    </location>
</feature>
<evidence type="ECO:0000256" key="6">
    <source>
        <dbReference type="SAM" id="SignalP"/>
    </source>
</evidence>
<organism evidence="8 9">
    <name type="scientific">Steinernema glaseri</name>
    <dbReference type="NCBI Taxonomy" id="37863"/>
    <lineage>
        <taxon>Eukaryota</taxon>
        <taxon>Metazoa</taxon>
        <taxon>Ecdysozoa</taxon>
        <taxon>Nematoda</taxon>
        <taxon>Chromadorea</taxon>
        <taxon>Rhabditida</taxon>
        <taxon>Tylenchina</taxon>
        <taxon>Panagrolaimomorpha</taxon>
        <taxon>Strongyloidoidea</taxon>
        <taxon>Steinernematidae</taxon>
        <taxon>Steinernema</taxon>
    </lineage>
</organism>
<comment type="similarity">
    <text evidence="5">Belongs to the APP family.</text>
</comment>
<dbReference type="AlphaFoldDB" id="A0A1I8AL71"/>
<dbReference type="Gene3D" id="3.90.570.10">
    <property type="entry name" value="Amyloidogenic glycoprotein, heparin-binding domain"/>
    <property type="match status" value="1"/>
</dbReference>
<dbReference type="PANTHER" id="PTHR23103:SF15">
    <property type="entry name" value="AMYLOID-BETA-LIKE PROTEIN"/>
    <property type="match status" value="1"/>
</dbReference>
<dbReference type="GO" id="GO:0008201">
    <property type="term" value="F:heparin binding"/>
    <property type="evidence" value="ECO:0007669"/>
    <property type="project" value="UniProtKB-UniRule"/>
</dbReference>